<organism evidence="1 2">
    <name type="scientific">Strongyloides papillosus</name>
    <name type="common">Intestinal threadworm</name>
    <dbReference type="NCBI Taxonomy" id="174720"/>
    <lineage>
        <taxon>Eukaryota</taxon>
        <taxon>Metazoa</taxon>
        <taxon>Ecdysozoa</taxon>
        <taxon>Nematoda</taxon>
        <taxon>Chromadorea</taxon>
        <taxon>Rhabditida</taxon>
        <taxon>Tylenchina</taxon>
        <taxon>Panagrolaimomorpha</taxon>
        <taxon>Strongyloidoidea</taxon>
        <taxon>Strongyloididae</taxon>
        <taxon>Strongyloides</taxon>
    </lineage>
</organism>
<dbReference type="WBParaSite" id="SPAL_0000531000.1">
    <property type="protein sequence ID" value="SPAL_0000531000.1"/>
    <property type="gene ID" value="SPAL_0000531000"/>
</dbReference>
<accession>A0A0N5BH66</accession>
<proteinExistence type="predicted"/>
<sequence length="538" mass="63806">MEMETDDRNLFRKLTNINLVRQCIFKQLPSADDICNFSKVSRDMYSNTNEDIIKKNLKWYTDMQIIKIRPIESNLPSKCPMKLRNIIFEKDENNLNMYEELKCYNGETARNWNCITITIENSIQKLRKFDRVPFFKRLAREMNINCERRKDVKILSFILKANFNHQMLLYTLGYMKHDRVERITIPSVVFLSDALHPKEMKCSIFEGFPKLRELSIFITPNYDYFSNDFMNENIIDHVFKEFSRKEGAKILLTDADYVYGTFPNIVKLILRIAKKYQIKITCNGCSLFKMMNNFDSPFEIDNLSLKDLITSVEFSTPGSKVFPELIRQLESLRNLQKLSMQFHFFIIHKAFSKSRMGSLNYPSLKHSTNLKEVKLVFIDFAEECELYEGRDYVEQTIIDNIKFLASLMPTTIEKLELWYFNNMSKEVSDIISEHMPNIKVLKTYKVKSRDAKWLLSFKNLQVYITHNKDMIEIPNSVELLGIKNSHIYGGANDDPVEKYVIDYYTSKYTKCFNNDSNEFYFFNKIEQWILFKQSTHKF</sequence>
<evidence type="ECO:0000313" key="2">
    <source>
        <dbReference type="WBParaSite" id="SPAL_0000531000.1"/>
    </source>
</evidence>
<evidence type="ECO:0000313" key="1">
    <source>
        <dbReference type="Proteomes" id="UP000046392"/>
    </source>
</evidence>
<keyword evidence="1" id="KW-1185">Reference proteome</keyword>
<dbReference type="Proteomes" id="UP000046392">
    <property type="component" value="Unplaced"/>
</dbReference>
<dbReference type="AlphaFoldDB" id="A0A0N5BH66"/>
<name>A0A0N5BH66_STREA</name>
<reference evidence="2" key="1">
    <citation type="submission" date="2017-02" db="UniProtKB">
        <authorList>
            <consortium name="WormBaseParasite"/>
        </authorList>
    </citation>
    <scope>IDENTIFICATION</scope>
</reference>
<protein>
    <submittedName>
        <fullName evidence="2">F-box domain-containing protein</fullName>
    </submittedName>
</protein>